<name>A0ABS5FXW4_9BRAD</name>
<dbReference type="PANTHER" id="PTHR42993:SF1">
    <property type="entry name" value="MAOC-LIKE DEHYDRATASE DOMAIN-CONTAINING PROTEIN"/>
    <property type="match status" value="1"/>
</dbReference>
<dbReference type="EMBL" id="JAFCJH010000070">
    <property type="protein sequence ID" value="MBR0801091.1"/>
    <property type="molecule type" value="Genomic_DNA"/>
</dbReference>
<dbReference type="InterPro" id="IPR029069">
    <property type="entry name" value="HotDog_dom_sf"/>
</dbReference>
<evidence type="ECO:0000259" key="1">
    <source>
        <dbReference type="Pfam" id="PF01575"/>
    </source>
</evidence>
<organism evidence="2 3">
    <name type="scientific">Bradyrhizobium jicamae</name>
    <dbReference type="NCBI Taxonomy" id="280332"/>
    <lineage>
        <taxon>Bacteria</taxon>
        <taxon>Pseudomonadati</taxon>
        <taxon>Pseudomonadota</taxon>
        <taxon>Alphaproteobacteria</taxon>
        <taxon>Hyphomicrobiales</taxon>
        <taxon>Nitrobacteraceae</taxon>
        <taxon>Bradyrhizobium</taxon>
    </lineage>
</organism>
<comment type="caution">
    <text evidence="2">The sequence shown here is derived from an EMBL/GenBank/DDBJ whole genome shotgun (WGS) entry which is preliminary data.</text>
</comment>
<gene>
    <name evidence="2" type="ORF">JQ615_37605</name>
</gene>
<protein>
    <submittedName>
        <fullName evidence="2">MaoC family dehydratase</fullName>
    </submittedName>
</protein>
<dbReference type="Pfam" id="PF01575">
    <property type="entry name" value="MaoC_dehydratas"/>
    <property type="match status" value="1"/>
</dbReference>
<reference evidence="3" key="1">
    <citation type="journal article" date="2021" name="ISME J.">
        <title>Evolutionary origin and ecological implication of a unique nif island in free-living Bradyrhizobium lineages.</title>
        <authorList>
            <person name="Tao J."/>
        </authorList>
    </citation>
    <scope>NUCLEOTIDE SEQUENCE [LARGE SCALE GENOMIC DNA]</scope>
    <source>
        <strain evidence="3">SZCCT0434</strain>
    </source>
</reference>
<dbReference type="SUPFAM" id="SSF54637">
    <property type="entry name" value="Thioesterase/thiol ester dehydrase-isomerase"/>
    <property type="match status" value="1"/>
</dbReference>
<sequence length="158" mass="17674">MKLAELQQQIGQETGVSRWIVVDQKRIDGFAEATGDHQYIHVDPVRAANSPFGTTIAHGLLTLSLMGEMKEVFPEVSDLEMGVNYGFDKIRFLAPVKSGASIRARCKLVEMKERAPNSWLCRYLITIEIQDSDQPAVIADWLILNVARDQAHRKHAGS</sequence>
<dbReference type="RefSeq" id="WP_212495233.1">
    <property type="nucleotide sequence ID" value="NZ_JAFCJH010000070.1"/>
</dbReference>
<evidence type="ECO:0000313" key="3">
    <source>
        <dbReference type="Proteomes" id="UP001315278"/>
    </source>
</evidence>
<dbReference type="InterPro" id="IPR002539">
    <property type="entry name" value="MaoC-like_dom"/>
</dbReference>
<accession>A0ABS5FXW4</accession>
<feature type="domain" description="MaoC-like" evidence="1">
    <location>
        <begin position="7"/>
        <end position="114"/>
    </location>
</feature>
<dbReference type="CDD" id="cd03450">
    <property type="entry name" value="NodN"/>
    <property type="match status" value="1"/>
</dbReference>
<keyword evidence="3" id="KW-1185">Reference proteome</keyword>
<evidence type="ECO:0000313" key="2">
    <source>
        <dbReference type="EMBL" id="MBR0801091.1"/>
    </source>
</evidence>
<dbReference type="PANTHER" id="PTHR42993">
    <property type="entry name" value="MAOC-LIKE DEHYDRATASE DOMAIN-CONTAINING PROTEIN"/>
    <property type="match status" value="1"/>
</dbReference>
<dbReference type="Proteomes" id="UP001315278">
    <property type="component" value="Unassembled WGS sequence"/>
</dbReference>
<dbReference type="InterPro" id="IPR039375">
    <property type="entry name" value="NodN-like"/>
</dbReference>
<proteinExistence type="predicted"/>
<dbReference type="Gene3D" id="3.10.129.10">
    <property type="entry name" value="Hotdog Thioesterase"/>
    <property type="match status" value="1"/>
</dbReference>